<dbReference type="SUPFAM" id="SSF47413">
    <property type="entry name" value="lambda repressor-like DNA-binding domains"/>
    <property type="match status" value="1"/>
</dbReference>
<evidence type="ECO:0000256" key="1">
    <source>
        <dbReference type="ARBA" id="ARBA00023125"/>
    </source>
</evidence>
<keyword evidence="2" id="KW-0472">Membrane</keyword>
<keyword evidence="2" id="KW-0812">Transmembrane</keyword>
<evidence type="ECO:0000313" key="4">
    <source>
        <dbReference type="EMBL" id="MET3617623.1"/>
    </source>
</evidence>
<dbReference type="InterPro" id="IPR001387">
    <property type="entry name" value="Cro/C1-type_HTH"/>
</dbReference>
<dbReference type="RefSeq" id="WP_354368250.1">
    <property type="nucleotide sequence ID" value="NZ_JBEPMA010000006.1"/>
</dbReference>
<feature type="transmembrane region" description="Helical" evidence="2">
    <location>
        <begin position="272"/>
        <end position="291"/>
    </location>
</feature>
<organism evidence="4 5">
    <name type="scientific">Peptoniphilus olsenii</name>
    <dbReference type="NCBI Taxonomy" id="411570"/>
    <lineage>
        <taxon>Bacteria</taxon>
        <taxon>Bacillati</taxon>
        <taxon>Bacillota</taxon>
        <taxon>Tissierellia</taxon>
        <taxon>Tissierellales</taxon>
        <taxon>Peptoniphilaceae</taxon>
        <taxon>Peptoniphilus</taxon>
    </lineage>
</organism>
<dbReference type="Gene3D" id="1.10.260.40">
    <property type="entry name" value="lambda repressor-like DNA-binding domains"/>
    <property type="match status" value="1"/>
</dbReference>
<protein>
    <submittedName>
        <fullName evidence="4">Transcriptional regulator with XRE-family HTH domain/multisubunit Na+/H+ antiporter MnhG subunit</fullName>
    </submittedName>
</protein>
<dbReference type="PANTHER" id="PTHR46558">
    <property type="entry name" value="TRACRIPTIONAL REGULATORY PROTEIN-RELATED-RELATED"/>
    <property type="match status" value="1"/>
</dbReference>
<gene>
    <name evidence="4" type="ORF">ABID14_001257</name>
</gene>
<dbReference type="InterPro" id="IPR010982">
    <property type="entry name" value="Lambda_DNA-bd_dom_sf"/>
</dbReference>
<dbReference type="PROSITE" id="PS50943">
    <property type="entry name" value="HTH_CROC1"/>
    <property type="match status" value="1"/>
</dbReference>
<evidence type="ECO:0000313" key="5">
    <source>
        <dbReference type="Proteomes" id="UP001549162"/>
    </source>
</evidence>
<feature type="domain" description="HTH cro/C1-type" evidence="3">
    <location>
        <begin position="7"/>
        <end position="61"/>
    </location>
</feature>
<dbReference type="EMBL" id="JBEPMA010000006">
    <property type="protein sequence ID" value="MET3617623.1"/>
    <property type="molecule type" value="Genomic_DNA"/>
</dbReference>
<accession>A0ABV2JA06</accession>
<reference evidence="4 5" key="1">
    <citation type="submission" date="2024-06" db="EMBL/GenBank/DDBJ databases">
        <title>Genomic Encyclopedia of Type Strains, Phase IV (KMG-IV): sequencing the most valuable type-strain genomes for metagenomic binning, comparative biology and taxonomic classification.</title>
        <authorList>
            <person name="Goeker M."/>
        </authorList>
    </citation>
    <scope>NUCLEOTIDE SEQUENCE [LARGE SCALE GENOMIC DNA]</scope>
    <source>
        <strain evidence="4 5">DSM 21460</strain>
    </source>
</reference>
<comment type="caution">
    <text evidence="4">The sequence shown here is derived from an EMBL/GenBank/DDBJ whole genome shotgun (WGS) entry which is preliminary data.</text>
</comment>
<feature type="transmembrane region" description="Helical" evidence="2">
    <location>
        <begin position="134"/>
        <end position="155"/>
    </location>
</feature>
<feature type="transmembrane region" description="Helical" evidence="2">
    <location>
        <begin position="303"/>
        <end position="322"/>
    </location>
</feature>
<dbReference type="PANTHER" id="PTHR46558:SF13">
    <property type="entry name" value="HTH-TYPE TRANSCRIPTIONAL REGULATOR IMMR"/>
    <property type="match status" value="1"/>
</dbReference>
<keyword evidence="1" id="KW-0238">DNA-binding</keyword>
<feature type="transmembrane region" description="Helical" evidence="2">
    <location>
        <begin position="198"/>
        <end position="217"/>
    </location>
</feature>
<feature type="transmembrane region" description="Helical" evidence="2">
    <location>
        <begin position="102"/>
        <end position="122"/>
    </location>
</feature>
<feature type="transmembrane region" description="Helical" evidence="2">
    <location>
        <begin position="223"/>
        <end position="244"/>
    </location>
</feature>
<sequence>MIFADKLINLRKKNNWSQEELAEKMNVTRQSVSKWEGAQSVPDLEKIIKLSQIFGVSLDYLLKEEIEDEEYFDYEEETRVRKFTLEEMHEYVKIRFENSKNVATGVYLSIISSVPLLLLLAISESKYFPLTDNMATSFGLILLIIFISISVALFITSSNKEKKYEFMETEIFDTAYGVDDLTREMQNEYKDYNNKQNIIGVVLCILAVIPIFVTIITETIPDYIILIMVATTLIIVGTGVYILVKNSIVSETYDRILQENDYTIDKKENPSVAGKISTIYWLISVAIYLGYSFTTNNWDKSWIIITILAVLYPALMALINIVEDKNK</sequence>
<dbReference type="Pfam" id="PF01381">
    <property type="entry name" value="HTH_3"/>
    <property type="match status" value="1"/>
</dbReference>
<name>A0ABV2JA06_9FIRM</name>
<dbReference type="CDD" id="cd00093">
    <property type="entry name" value="HTH_XRE"/>
    <property type="match status" value="1"/>
</dbReference>
<evidence type="ECO:0000256" key="2">
    <source>
        <dbReference type="SAM" id="Phobius"/>
    </source>
</evidence>
<keyword evidence="5" id="KW-1185">Reference proteome</keyword>
<proteinExistence type="predicted"/>
<dbReference type="Proteomes" id="UP001549162">
    <property type="component" value="Unassembled WGS sequence"/>
</dbReference>
<dbReference type="SMART" id="SM00530">
    <property type="entry name" value="HTH_XRE"/>
    <property type="match status" value="1"/>
</dbReference>
<keyword evidence="2" id="KW-1133">Transmembrane helix</keyword>
<evidence type="ECO:0000259" key="3">
    <source>
        <dbReference type="PROSITE" id="PS50943"/>
    </source>
</evidence>